<dbReference type="EMBL" id="MHWE01000006">
    <property type="protein sequence ID" value="OHB04397.1"/>
    <property type="molecule type" value="Genomic_DNA"/>
</dbReference>
<dbReference type="SUPFAM" id="SSF49464">
    <property type="entry name" value="Carboxypeptidase regulatory domain-like"/>
    <property type="match status" value="1"/>
</dbReference>
<name>A0A1G2U4E4_9BACT</name>
<feature type="transmembrane region" description="Helical" evidence="2">
    <location>
        <begin position="15"/>
        <end position="37"/>
    </location>
</feature>
<keyword evidence="2" id="KW-1133">Transmembrane helix</keyword>
<feature type="compositionally biased region" description="Pro residues" evidence="1">
    <location>
        <begin position="235"/>
        <end position="244"/>
    </location>
</feature>
<evidence type="ECO:0008006" key="5">
    <source>
        <dbReference type="Google" id="ProtNLM"/>
    </source>
</evidence>
<dbReference type="AlphaFoldDB" id="A0A1G2U4E4"/>
<accession>A0A1G2U4E4</accession>
<evidence type="ECO:0000256" key="2">
    <source>
        <dbReference type="SAM" id="Phobius"/>
    </source>
</evidence>
<proteinExistence type="predicted"/>
<protein>
    <recommendedName>
        <fullName evidence="5">Carboxypeptidase regulatory-like domain-containing protein</fullName>
    </recommendedName>
</protein>
<evidence type="ECO:0000313" key="4">
    <source>
        <dbReference type="Proteomes" id="UP000176800"/>
    </source>
</evidence>
<dbReference type="InterPro" id="IPR008969">
    <property type="entry name" value="CarboxyPept-like_regulatory"/>
</dbReference>
<comment type="caution">
    <text evidence="3">The sequence shown here is derived from an EMBL/GenBank/DDBJ whole genome shotgun (WGS) entry which is preliminary data.</text>
</comment>
<reference evidence="3 4" key="1">
    <citation type="journal article" date="2016" name="Nat. Commun.">
        <title>Thousands of microbial genomes shed light on interconnected biogeochemical processes in an aquifer system.</title>
        <authorList>
            <person name="Anantharaman K."/>
            <person name="Brown C.T."/>
            <person name="Hug L.A."/>
            <person name="Sharon I."/>
            <person name="Castelle C.J."/>
            <person name="Probst A.J."/>
            <person name="Thomas B.C."/>
            <person name="Singh A."/>
            <person name="Wilkins M.J."/>
            <person name="Karaoz U."/>
            <person name="Brodie E.L."/>
            <person name="Williams K.H."/>
            <person name="Hubbard S.S."/>
            <person name="Banfield J.F."/>
        </authorList>
    </citation>
    <scope>NUCLEOTIDE SEQUENCE [LARGE SCALE GENOMIC DNA]</scope>
</reference>
<organism evidence="3 4">
    <name type="scientific">Candidatus Zambryskibacteria bacterium RIFCSPLOWO2_01_FULL_45_21</name>
    <dbReference type="NCBI Taxonomy" id="1802761"/>
    <lineage>
        <taxon>Bacteria</taxon>
        <taxon>Candidatus Zambryskiibacteriota</taxon>
    </lineage>
</organism>
<keyword evidence="2" id="KW-0472">Membrane</keyword>
<evidence type="ECO:0000256" key="1">
    <source>
        <dbReference type="SAM" id="MobiDB-lite"/>
    </source>
</evidence>
<feature type="region of interest" description="Disordered" evidence="1">
    <location>
        <begin position="226"/>
        <end position="247"/>
    </location>
</feature>
<sequence length="604" mass="64752">MFFQTNNRRTVPHDFGFSLAEIIVGAALFALIAVAVYQGYASLSVLVSAGRVKTLAADLANEEIEIIKNLPFEQVGIVSGIPVGVIERDKTVNKSGFDFNVVTTVRNIDDPFDGQIGGDPNDLSPADYKLVQVDISCPTCRDFPTMNMSARISPKNLETASANGALFVKVFDANGIPVPQADVHIENNQLNPAIIIDEVTNNNGELQIVDAPPGVNAYEVTATKSGFTTDRTYPPGAPTNPNPSKPHSTVVLQQVTQVSFLIDKTSTLNVSSITDDCAIVPSASFSMDGTKVIGTSPDVLKYSATHSTDSFGSLLIPGIEWDSYLIQSLSSSLDLVGTNPVMPFSVLPDAVQDVRLIMQPKDPNTLLVVVKDLNSQLPLSDVAVTLTGTNYNQSLVTDRGFLRQTDWSGGGGQSMIGNPNQYDTSDGNVDTTTSPGEVTLFGSFGVFAPSGNLTSSTFDTGTSSDFYQINWKPVDQPPQTGFPSAKFQVGSNNTDSQWQYDGPDGTQGTYYDVTNSNIHSSHSGHRYFRYKLFLSTAVSTSTPNISEVSVVFTSSCIPPGQVSFSGLSDGTYTLNVTKPGYGDHQVQLNISNSWQSYSVELSPS</sequence>
<evidence type="ECO:0000313" key="3">
    <source>
        <dbReference type="EMBL" id="OHB04397.1"/>
    </source>
</evidence>
<dbReference type="Gene3D" id="2.60.40.1120">
    <property type="entry name" value="Carboxypeptidase-like, regulatory domain"/>
    <property type="match status" value="1"/>
</dbReference>
<keyword evidence="2" id="KW-0812">Transmembrane</keyword>
<gene>
    <name evidence="3" type="ORF">A3B14_03080</name>
</gene>
<dbReference type="Proteomes" id="UP000176800">
    <property type="component" value="Unassembled WGS sequence"/>
</dbReference>